<reference evidence="14 15" key="1">
    <citation type="submission" date="2017-10" db="EMBL/GenBank/DDBJ databases">
        <authorList>
            <person name="Banno H."/>
            <person name="Chua N.-H."/>
        </authorList>
    </citation>
    <scope>NUCLEOTIDE SEQUENCE [LARGE SCALE GENOMIC DNA]</scope>
    <source>
        <strain evidence="14 15">SCPM-O-B-7607</strain>
    </source>
</reference>
<evidence type="ECO:0000259" key="10">
    <source>
        <dbReference type="Pfam" id="PF25876"/>
    </source>
</evidence>
<comment type="caution">
    <text evidence="14">The sequence shown here is derived from an EMBL/GenBank/DDBJ whole genome shotgun (WGS) entry which is preliminary data.</text>
</comment>
<dbReference type="AlphaFoldDB" id="A0A2G4U5H1"/>
<dbReference type="InterPro" id="IPR058624">
    <property type="entry name" value="MdtA-like_HH"/>
</dbReference>
<evidence type="ECO:0000256" key="8">
    <source>
        <dbReference type="SAM" id="Coils"/>
    </source>
</evidence>
<dbReference type="EMBL" id="PEHN01000003">
    <property type="protein sequence ID" value="PHZ28484.1"/>
    <property type="molecule type" value="Genomic_DNA"/>
</dbReference>
<dbReference type="Gene3D" id="2.40.50.100">
    <property type="match status" value="1"/>
</dbReference>
<keyword evidence="9" id="KW-0812">Transmembrane</keyword>
<dbReference type="PANTHER" id="PTHR30469:SF34">
    <property type="entry name" value="MACROLIDE EXPORT PROTEIN MACA"/>
    <property type="match status" value="1"/>
</dbReference>
<dbReference type="GO" id="GO:0015562">
    <property type="term" value="F:efflux transmembrane transporter activity"/>
    <property type="evidence" value="ECO:0007669"/>
    <property type="project" value="TreeGrafter"/>
</dbReference>
<evidence type="ECO:0000256" key="5">
    <source>
        <dbReference type="ARBA" id="ARBA00022519"/>
    </source>
</evidence>
<dbReference type="Gene3D" id="2.40.420.20">
    <property type="match status" value="1"/>
</dbReference>
<keyword evidence="6 8" id="KW-0175">Coiled coil</keyword>
<dbReference type="NCBIfam" id="TIGR01730">
    <property type="entry name" value="RND_mfp"/>
    <property type="match status" value="1"/>
</dbReference>
<evidence type="ECO:0000256" key="4">
    <source>
        <dbReference type="ARBA" id="ARBA00022475"/>
    </source>
</evidence>
<keyword evidence="3" id="KW-0813">Transport</keyword>
<dbReference type="SUPFAM" id="SSF111369">
    <property type="entry name" value="HlyD-like secretion proteins"/>
    <property type="match status" value="1"/>
</dbReference>
<proteinExistence type="inferred from homology"/>
<dbReference type="GO" id="GO:0019898">
    <property type="term" value="C:extrinsic component of membrane"/>
    <property type="evidence" value="ECO:0007669"/>
    <property type="project" value="InterPro"/>
</dbReference>
<dbReference type="InterPro" id="IPR058627">
    <property type="entry name" value="MdtA-like_C"/>
</dbReference>
<sequence>MMQFSRRQRRWLIVFAVLIIGGFFITRHLMTPAPIQYQTVKVANRDLQQNVLATGKLDAVRKVDVGAQVSGQLEKLYVQIGDQVEQGQLLAMIDPQQAQNQIKEVEATLQDLNAQLAQAKAEMQLAAVTLRRQQDLAKLQVVSRQDLDQASTTLAVKKAQVETINAQINKAKASLDTANINLDYTKISAPMAGDVVQITTLQGQTVIAAQQAPNILTLADMSTMLVNAQVSEADVIHLKPGMKASFTVLGDPEKRFDGVLKDIQPTPEKVNDAIFYSARFEVPNPDRVLRLQMTAQVSIQLAKVPQAVVIPLSALGEELGINRYQVAVLKEGKEEKREVTIGIRNNVDAQVVSGLKVGEEVIVSRGGTEEA</sequence>
<organism evidence="14 15">
    <name type="scientific">Yersinia bercovieri</name>
    <dbReference type="NCBI Taxonomy" id="634"/>
    <lineage>
        <taxon>Bacteria</taxon>
        <taxon>Pseudomonadati</taxon>
        <taxon>Pseudomonadota</taxon>
        <taxon>Gammaproteobacteria</taxon>
        <taxon>Enterobacterales</taxon>
        <taxon>Yersiniaceae</taxon>
        <taxon>Yersinia</taxon>
    </lineage>
</organism>
<dbReference type="Gene3D" id="6.10.140.1990">
    <property type="match status" value="1"/>
</dbReference>
<evidence type="ECO:0000259" key="12">
    <source>
        <dbReference type="Pfam" id="PF25944"/>
    </source>
</evidence>
<dbReference type="GO" id="GO:1990195">
    <property type="term" value="C:macrolide transmembrane transporter complex"/>
    <property type="evidence" value="ECO:0007669"/>
    <property type="project" value="InterPro"/>
</dbReference>
<dbReference type="NCBIfam" id="NF008606">
    <property type="entry name" value="PRK11578.1"/>
    <property type="match status" value="1"/>
</dbReference>
<keyword evidence="4" id="KW-1003">Cell membrane</keyword>
<dbReference type="Pfam" id="PF25967">
    <property type="entry name" value="RND-MFP_C"/>
    <property type="match status" value="1"/>
</dbReference>
<dbReference type="GO" id="GO:1990281">
    <property type="term" value="C:efflux pump complex"/>
    <property type="evidence" value="ECO:0007669"/>
    <property type="project" value="TreeGrafter"/>
</dbReference>
<dbReference type="PANTHER" id="PTHR30469">
    <property type="entry name" value="MULTIDRUG RESISTANCE PROTEIN MDTA"/>
    <property type="match status" value="1"/>
</dbReference>
<evidence type="ECO:0000259" key="11">
    <source>
        <dbReference type="Pfam" id="PF25917"/>
    </source>
</evidence>
<feature type="domain" description="Multidrug resistance protein MdtA-like barrel-sandwich hybrid" evidence="11">
    <location>
        <begin position="61"/>
        <end position="217"/>
    </location>
</feature>
<keyword evidence="5" id="KW-0997">Cell inner membrane</keyword>
<dbReference type="Gene3D" id="2.40.30.170">
    <property type="match status" value="1"/>
</dbReference>
<comment type="subcellular location">
    <subcellularLocation>
        <location evidence="1">Cell membrane</location>
    </subcellularLocation>
</comment>
<accession>A0A2G4U5H1</accession>
<comment type="similarity">
    <text evidence="2">Belongs to the membrane fusion protein (MFP) (TC 8.A.1) family.</text>
</comment>
<dbReference type="Pfam" id="PF25944">
    <property type="entry name" value="Beta-barrel_RND"/>
    <property type="match status" value="1"/>
</dbReference>
<dbReference type="GO" id="GO:1990961">
    <property type="term" value="P:xenobiotic detoxification by transmembrane export across the plasma membrane"/>
    <property type="evidence" value="ECO:0007669"/>
    <property type="project" value="InterPro"/>
</dbReference>
<dbReference type="InterPro" id="IPR058626">
    <property type="entry name" value="MdtA-like_b-barrel"/>
</dbReference>
<feature type="coiled-coil region" evidence="8">
    <location>
        <begin position="95"/>
        <end position="129"/>
    </location>
</feature>
<evidence type="ECO:0000313" key="15">
    <source>
        <dbReference type="Proteomes" id="UP000229378"/>
    </source>
</evidence>
<evidence type="ECO:0000256" key="2">
    <source>
        <dbReference type="ARBA" id="ARBA00009477"/>
    </source>
</evidence>
<dbReference type="InterPro" id="IPR006143">
    <property type="entry name" value="RND_pump_MFP"/>
</dbReference>
<keyword evidence="7 9" id="KW-0472">Membrane</keyword>
<dbReference type="InterPro" id="IPR058625">
    <property type="entry name" value="MdtA-like_BSH"/>
</dbReference>
<name>A0A2G4U5H1_YERBE</name>
<keyword evidence="9" id="KW-1133">Transmembrane helix</keyword>
<protein>
    <submittedName>
        <fullName evidence="14">Macrolide transporter subunit MacA</fullName>
    </submittedName>
</protein>
<dbReference type="InterPro" id="IPR030190">
    <property type="entry name" value="MacA_alpha-hairpin_sf"/>
</dbReference>
<dbReference type="Pfam" id="PF25876">
    <property type="entry name" value="HH_MFP_RND"/>
    <property type="match status" value="1"/>
</dbReference>
<feature type="transmembrane region" description="Helical" evidence="9">
    <location>
        <begin position="12"/>
        <end position="30"/>
    </location>
</feature>
<feature type="domain" description="Multidrug resistance protein MdtA-like beta-barrel" evidence="12">
    <location>
        <begin position="223"/>
        <end position="302"/>
    </location>
</feature>
<feature type="domain" description="Multidrug resistance protein MdtA-like C-terminal permuted SH3" evidence="13">
    <location>
        <begin position="306"/>
        <end position="367"/>
    </location>
</feature>
<dbReference type="Pfam" id="PF25917">
    <property type="entry name" value="BSH_RND"/>
    <property type="match status" value="1"/>
</dbReference>
<evidence type="ECO:0000256" key="9">
    <source>
        <dbReference type="SAM" id="Phobius"/>
    </source>
</evidence>
<evidence type="ECO:0000256" key="1">
    <source>
        <dbReference type="ARBA" id="ARBA00004236"/>
    </source>
</evidence>
<feature type="domain" description="Multidrug resistance protein MdtA-like alpha-helical hairpin" evidence="10">
    <location>
        <begin position="108"/>
        <end position="185"/>
    </location>
</feature>
<evidence type="ECO:0000256" key="3">
    <source>
        <dbReference type="ARBA" id="ARBA00022448"/>
    </source>
</evidence>
<dbReference type="GO" id="GO:0030313">
    <property type="term" value="C:cell envelope"/>
    <property type="evidence" value="ECO:0007669"/>
    <property type="project" value="UniProtKB-SubCell"/>
</dbReference>
<evidence type="ECO:0000256" key="6">
    <source>
        <dbReference type="ARBA" id="ARBA00023054"/>
    </source>
</evidence>
<gene>
    <name evidence="14" type="ORF">CS533_04085</name>
</gene>
<evidence type="ECO:0000256" key="7">
    <source>
        <dbReference type="ARBA" id="ARBA00023136"/>
    </source>
</evidence>
<evidence type="ECO:0000259" key="13">
    <source>
        <dbReference type="Pfam" id="PF25967"/>
    </source>
</evidence>
<dbReference type="Proteomes" id="UP000229378">
    <property type="component" value="Unassembled WGS sequence"/>
</dbReference>
<evidence type="ECO:0000313" key="14">
    <source>
        <dbReference type="EMBL" id="PHZ28484.1"/>
    </source>
</evidence>
<dbReference type="InterPro" id="IPR058623">
    <property type="entry name" value="MacA"/>
</dbReference>